<sequence>MIEESKNQEHRPLDLVRHSTAHVMAQVVLSMFPEAKLGIGPAIDDGFYYDFDLPRSLTPDDLEAIEARMKESIKSAYMFQYQEVTVEEAREIF</sequence>
<dbReference type="GO" id="GO:0000166">
    <property type="term" value="F:nucleotide binding"/>
    <property type="evidence" value="ECO:0007669"/>
    <property type="project" value="InterPro"/>
</dbReference>
<accession>X1R6H5</accession>
<dbReference type="InterPro" id="IPR018163">
    <property type="entry name" value="Thr/Ala-tRNA-synth_IIc_edit"/>
</dbReference>
<organism evidence="2">
    <name type="scientific">marine sediment metagenome</name>
    <dbReference type="NCBI Taxonomy" id="412755"/>
    <lineage>
        <taxon>unclassified sequences</taxon>
        <taxon>metagenomes</taxon>
        <taxon>ecological metagenomes</taxon>
    </lineage>
</organism>
<dbReference type="AlphaFoldDB" id="X1R6H5"/>
<comment type="caution">
    <text evidence="2">The sequence shown here is derived from an EMBL/GenBank/DDBJ whole genome shotgun (WGS) entry which is preliminary data.</text>
</comment>
<dbReference type="SUPFAM" id="SSF55186">
    <property type="entry name" value="ThrRS/AlaRS common domain"/>
    <property type="match status" value="1"/>
</dbReference>
<dbReference type="Gene3D" id="3.30.980.10">
    <property type="entry name" value="Threonyl-trna Synthetase, Chain A, domain 2"/>
    <property type="match status" value="1"/>
</dbReference>
<evidence type="ECO:0000256" key="1">
    <source>
        <dbReference type="ARBA" id="ARBA00022917"/>
    </source>
</evidence>
<proteinExistence type="predicted"/>
<dbReference type="GO" id="GO:0006435">
    <property type="term" value="P:threonyl-tRNA aminoacylation"/>
    <property type="evidence" value="ECO:0007669"/>
    <property type="project" value="TreeGrafter"/>
</dbReference>
<keyword evidence="1" id="KW-0648">Protein biosynthesis</keyword>
<dbReference type="PANTHER" id="PTHR11451">
    <property type="entry name" value="THREONINE-TRNA LIGASE"/>
    <property type="match status" value="1"/>
</dbReference>
<dbReference type="EMBL" id="BARW01006458">
    <property type="protein sequence ID" value="GAI76148.1"/>
    <property type="molecule type" value="Genomic_DNA"/>
</dbReference>
<gene>
    <name evidence="2" type="ORF">S12H4_13565</name>
</gene>
<dbReference type="PANTHER" id="PTHR11451:SF44">
    <property type="entry name" value="THREONINE--TRNA LIGASE, CHLOROPLASTIC_MITOCHONDRIAL 2"/>
    <property type="match status" value="1"/>
</dbReference>
<evidence type="ECO:0000313" key="2">
    <source>
        <dbReference type="EMBL" id="GAI76148.1"/>
    </source>
</evidence>
<reference evidence="2" key="1">
    <citation type="journal article" date="2014" name="Front. Microbiol.">
        <title>High frequency of phylogenetically diverse reductive dehalogenase-homologous genes in deep subseafloor sedimentary metagenomes.</title>
        <authorList>
            <person name="Kawai M."/>
            <person name="Futagami T."/>
            <person name="Toyoda A."/>
            <person name="Takaki Y."/>
            <person name="Nishi S."/>
            <person name="Hori S."/>
            <person name="Arai W."/>
            <person name="Tsubouchi T."/>
            <person name="Morono Y."/>
            <person name="Uchiyama I."/>
            <person name="Ito T."/>
            <person name="Fujiyama A."/>
            <person name="Inagaki F."/>
            <person name="Takami H."/>
        </authorList>
    </citation>
    <scope>NUCLEOTIDE SEQUENCE</scope>
    <source>
        <strain evidence="2">Expedition CK06-06</strain>
    </source>
</reference>
<dbReference type="GO" id="GO:0004829">
    <property type="term" value="F:threonine-tRNA ligase activity"/>
    <property type="evidence" value="ECO:0007669"/>
    <property type="project" value="TreeGrafter"/>
</dbReference>
<protein>
    <recommendedName>
        <fullName evidence="3">Threonine--tRNA ligase</fullName>
    </recommendedName>
</protein>
<dbReference type="Gene3D" id="3.30.54.20">
    <property type="match status" value="1"/>
</dbReference>
<feature type="non-terminal residue" evidence="2">
    <location>
        <position position="93"/>
    </location>
</feature>
<evidence type="ECO:0008006" key="3">
    <source>
        <dbReference type="Google" id="ProtNLM"/>
    </source>
</evidence>
<name>X1R6H5_9ZZZZ</name>